<feature type="compositionally biased region" description="Polar residues" evidence="1">
    <location>
        <begin position="1"/>
        <end position="12"/>
    </location>
</feature>
<reference evidence="2 3" key="1">
    <citation type="submission" date="2023-11" db="EMBL/GenBank/DDBJ databases">
        <title>Draft genome sequence and annotation of the polyextremotolerant black yeast-like fungus Aureobasidium pullulans NRRL 62042.</title>
        <authorList>
            <person name="Dielentheis-Frenken M.R.E."/>
            <person name="Wibberg D."/>
            <person name="Blank L.M."/>
            <person name="Tiso T."/>
        </authorList>
    </citation>
    <scope>NUCLEOTIDE SEQUENCE [LARGE SCALE GENOMIC DNA]</scope>
    <source>
        <strain evidence="2 3">NRRL 62042</strain>
    </source>
</reference>
<evidence type="ECO:0008006" key="4">
    <source>
        <dbReference type="Google" id="ProtNLM"/>
    </source>
</evidence>
<evidence type="ECO:0000313" key="2">
    <source>
        <dbReference type="EMBL" id="KAK6000493.1"/>
    </source>
</evidence>
<sequence length="182" mass="20430">MSSNSQEQQTASKGPISPSQGSSETSSPEQPEVNEELKAAFAQLLAILNKYHSDQKKTSIRELWKTYRTATLLADYYKRVAHVQPQELNLDAATANDFSHLRLMKDYENQALNILYAISGIMRANRAMFAELEQVSRKILSLDDNTFYGELSASVARDTLKSIQKKGKTMESVLMKLSKYSG</sequence>
<dbReference type="EMBL" id="JASGXD010000017">
    <property type="protein sequence ID" value="KAK6000493.1"/>
    <property type="molecule type" value="Genomic_DNA"/>
</dbReference>
<comment type="caution">
    <text evidence="2">The sequence shown here is derived from an EMBL/GenBank/DDBJ whole genome shotgun (WGS) entry which is preliminary data.</text>
</comment>
<accession>A0ABR0T7S6</accession>
<feature type="compositionally biased region" description="Low complexity" evidence="1">
    <location>
        <begin position="17"/>
        <end position="31"/>
    </location>
</feature>
<evidence type="ECO:0000256" key="1">
    <source>
        <dbReference type="SAM" id="MobiDB-lite"/>
    </source>
</evidence>
<organism evidence="2 3">
    <name type="scientific">Aureobasidium pullulans</name>
    <name type="common">Black yeast</name>
    <name type="synonym">Pullularia pullulans</name>
    <dbReference type="NCBI Taxonomy" id="5580"/>
    <lineage>
        <taxon>Eukaryota</taxon>
        <taxon>Fungi</taxon>
        <taxon>Dikarya</taxon>
        <taxon>Ascomycota</taxon>
        <taxon>Pezizomycotina</taxon>
        <taxon>Dothideomycetes</taxon>
        <taxon>Dothideomycetidae</taxon>
        <taxon>Dothideales</taxon>
        <taxon>Saccotheciaceae</taxon>
        <taxon>Aureobasidium</taxon>
    </lineage>
</organism>
<feature type="region of interest" description="Disordered" evidence="1">
    <location>
        <begin position="1"/>
        <end position="33"/>
    </location>
</feature>
<evidence type="ECO:0000313" key="3">
    <source>
        <dbReference type="Proteomes" id="UP001341245"/>
    </source>
</evidence>
<gene>
    <name evidence="2" type="ORF">QM012_003739</name>
</gene>
<dbReference type="Proteomes" id="UP001341245">
    <property type="component" value="Unassembled WGS sequence"/>
</dbReference>
<keyword evidence="3" id="KW-1185">Reference proteome</keyword>
<protein>
    <recommendedName>
        <fullName evidence="4">Proteasome regulatory particle subunit</fullName>
    </recommendedName>
</protein>
<name>A0ABR0T7S6_AURPU</name>
<proteinExistence type="predicted"/>